<keyword evidence="1" id="KW-0472">Membrane</keyword>
<organism evidence="2 3">
    <name type="scientific">Nonlabens ulvanivorans</name>
    <name type="common">Persicivirga ulvanivorans</name>
    <dbReference type="NCBI Taxonomy" id="906888"/>
    <lineage>
        <taxon>Bacteria</taxon>
        <taxon>Pseudomonadati</taxon>
        <taxon>Bacteroidota</taxon>
        <taxon>Flavobacteriia</taxon>
        <taxon>Flavobacteriales</taxon>
        <taxon>Flavobacteriaceae</taxon>
        <taxon>Nonlabens</taxon>
    </lineage>
</organism>
<reference evidence="2 3" key="1">
    <citation type="journal article" date="2014" name="Genome Announc.">
        <title>Draft Genome Sequences of Marine Flavobacterium Nonlabens Strains NR17, NR24, NR27, NR32, NR33, and Ara13.</title>
        <authorList>
            <person name="Nakanishi M."/>
            <person name="Meirelles P."/>
            <person name="Suzuki R."/>
            <person name="Takatani N."/>
            <person name="Mino S."/>
            <person name="Suda W."/>
            <person name="Oshima K."/>
            <person name="Hattori M."/>
            <person name="Ohkuma M."/>
            <person name="Hosokawa M."/>
            <person name="Miyashita K."/>
            <person name="Thompson F.L."/>
            <person name="Niwa A."/>
            <person name="Sawabe T."/>
            <person name="Sawabe T."/>
        </authorList>
    </citation>
    <scope>NUCLEOTIDE SEQUENCE [LARGE SCALE GENOMIC DNA]</scope>
    <source>
        <strain evidence="3">JCM19314</strain>
    </source>
</reference>
<dbReference type="AlphaFoldDB" id="A0A090Q857"/>
<dbReference type="EMBL" id="BBMM01000001">
    <property type="protein sequence ID" value="GAK99274.1"/>
    <property type="molecule type" value="Genomic_DNA"/>
</dbReference>
<protein>
    <submittedName>
        <fullName evidence="2">Uncharacterized protein</fullName>
    </submittedName>
</protein>
<keyword evidence="1" id="KW-0812">Transmembrane</keyword>
<evidence type="ECO:0000313" key="3">
    <source>
        <dbReference type="Proteomes" id="UP000029226"/>
    </source>
</evidence>
<feature type="transmembrane region" description="Helical" evidence="1">
    <location>
        <begin position="158"/>
        <end position="178"/>
    </location>
</feature>
<evidence type="ECO:0000256" key="1">
    <source>
        <dbReference type="SAM" id="Phobius"/>
    </source>
</evidence>
<dbReference type="Proteomes" id="UP000029226">
    <property type="component" value="Unassembled WGS sequence"/>
</dbReference>
<name>A0A090Q857_NONUL</name>
<evidence type="ECO:0000313" key="2">
    <source>
        <dbReference type="EMBL" id="GAK99274.1"/>
    </source>
</evidence>
<sequence length="182" mass="20662">MDIFTSPPKNSKNLFFKFLFFTFSLLLFSSNLLYADGTKQVTPSATGVEPTNGTALYITNNIRGSYFNAPNSNRIRFTIVDNANENFYFGLNSLQRLEALNNPAIGRFTYYRIFDESNTLVQQGRFNDGSANNINPTPGDSGYIATYLRPSMVLTELVVLQMVTIHLFLTQLRMVIFISRFM</sequence>
<keyword evidence="1" id="KW-1133">Transmembrane helix</keyword>
<gene>
    <name evidence="2" type="ORF">JCM19314_3305</name>
</gene>
<proteinExistence type="predicted"/>
<comment type="caution">
    <text evidence="2">The sequence shown here is derived from an EMBL/GenBank/DDBJ whole genome shotgun (WGS) entry which is preliminary data.</text>
</comment>
<accession>A0A090Q857</accession>